<evidence type="ECO:0000256" key="3">
    <source>
        <dbReference type="ARBA" id="ARBA00012426"/>
    </source>
</evidence>
<gene>
    <name evidence="9" type="ORF">Voc01_060600</name>
</gene>
<comment type="catalytic activity">
    <reaction evidence="8">
        <text>L-arginine + H(+) = agmatine + CO2</text>
        <dbReference type="Rhea" id="RHEA:17641"/>
        <dbReference type="ChEBI" id="CHEBI:15378"/>
        <dbReference type="ChEBI" id="CHEBI:16526"/>
        <dbReference type="ChEBI" id="CHEBI:32682"/>
        <dbReference type="ChEBI" id="CHEBI:58145"/>
        <dbReference type="EC" id="4.1.1.19"/>
    </reaction>
</comment>
<dbReference type="InterPro" id="IPR016105">
    <property type="entry name" value="Pyr-dep_his/arg-deCO2ase_sand"/>
</dbReference>
<keyword evidence="6" id="KW-0456">Lyase</keyword>
<dbReference type="SFLD" id="SFLDG01170">
    <property type="entry name" value="Pyruvoyl-dependent_arginine_de"/>
    <property type="match status" value="1"/>
</dbReference>
<proteinExistence type="inferred from homology"/>
<organism evidence="9 10">
    <name type="scientific">Virgisporangium ochraceum</name>
    <dbReference type="NCBI Taxonomy" id="65505"/>
    <lineage>
        <taxon>Bacteria</taxon>
        <taxon>Bacillati</taxon>
        <taxon>Actinomycetota</taxon>
        <taxon>Actinomycetes</taxon>
        <taxon>Micromonosporales</taxon>
        <taxon>Micromonosporaceae</taxon>
        <taxon>Virgisporangium</taxon>
    </lineage>
</organism>
<comment type="similarity">
    <text evidence="2">Belongs to the pyruvoyl-dependent arginine decarboxylase family.</text>
</comment>
<dbReference type="EC" id="4.1.1.19" evidence="3"/>
<sequence length="186" mass="19814">MIIPVTSAVGRGPTELSAFDAALVRAGVADRNLIYLSSVLPPASSVRIVDRVVGTPGGWGDRLYCVMAQERASAPGEQAWAGIGWGQDASGRGLLVEHHAPDERSLRHLISDSLDALCRNRGIDLPRRGIAVAGAECTGEAVCALVVAVFEAAAWRGVRRFSRHKREDAHRGARVRAASRRTATGQ</sequence>
<dbReference type="InterPro" id="IPR002724">
    <property type="entry name" value="Pyruvoyl-dep_arg_deCO2ase"/>
</dbReference>
<dbReference type="InterPro" id="IPR016104">
    <property type="entry name" value="Pyr-dep_his/arg-deCO2ase"/>
</dbReference>
<evidence type="ECO:0000256" key="6">
    <source>
        <dbReference type="ARBA" id="ARBA00023239"/>
    </source>
</evidence>
<evidence type="ECO:0000313" key="10">
    <source>
        <dbReference type="Proteomes" id="UP000635606"/>
    </source>
</evidence>
<evidence type="ECO:0000256" key="1">
    <source>
        <dbReference type="ARBA" id="ARBA00001928"/>
    </source>
</evidence>
<evidence type="ECO:0000256" key="7">
    <source>
        <dbReference type="ARBA" id="ARBA00023317"/>
    </source>
</evidence>
<evidence type="ECO:0000256" key="5">
    <source>
        <dbReference type="ARBA" id="ARBA00022793"/>
    </source>
</evidence>
<evidence type="ECO:0000256" key="2">
    <source>
        <dbReference type="ARBA" id="ARBA00008611"/>
    </source>
</evidence>
<accession>A0A8J4EE14</accession>
<dbReference type="SFLD" id="SFLDS00055">
    <property type="entry name" value="Pyruvoyl-Dependent_Histidine/A"/>
    <property type="match status" value="1"/>
</dbReference>
<name>A0A8J4EE14_9ACTN</name>
<evidence type="ECO:0000256" key="8">
    <source>
        <dbReference type="ARBA" id="ARBA00049309"/>
    </source>
</evidence>
<keyword evidence="7" id="KW-0670">Pyruvate</keyword>
<comment type="cofactor">
    <cofactor evidence="1">
        <name>pyruvate</name>
        <dbReference type="ChEBI" id="CHEBI:15361"/>
    </cofactor>
</comment>
<evidence type="ECO:0000256" key="4">
    <source>
        <dbReference type="ARBA" id="ARBA00014727"/>
    </source>
</evidence>
<evidence type="ECO:0000313" key="9">
    <source>
        <dbReference type="EMBL" id="GIJ71143.1"/>
    </source>
</evidence>
<dbReference type="Gene3D" id="3.50.20.10">
    <property type="entry name" value="Pyruvoyl-Dependent Histidine Decarboxylase, subunit B"/>
    <property type="match status" value="1"/>
</dbReference>
<dbReference type="Proteomes" id="UP000635606">
    <property type="component" value="Unassembled WGS sequence"/>
</dbReference>
<reference evidence="9" key="1">
    <citation type="submission" date="2021-01" db="EMBL/GenBank/DDBJ databases">
        <title>Whole genome shotgun sequence of Virgisporangium ochraceum NBRC 16418.</title>
        <authorList>
            <person name="Komaki H."/>
            <person name="Tamura T."/>
        </authorList>
    </citation>
    <scope>NUCLEOTIDE SEQUENCE</scope>
    <source>
        <strain evidence="9">NBRC 16418</strain>
    </source>
</reference>
<dbReference type="AlphaFoldDB" id="A0A8J4EE14"/>
<protein>
    <recommendedName>
        <fullName evidence="4">Pyruvoyl-dependent arginine decarboxylase AaxB</fullName>
        <ecNumber evidence="3">4.1.1.19</ecNumber>
    </recommendedName>
</protein>
<dbReference type="GO" id="GO:0006527">
    <property type="term" value="P:L-arginine catabolic process"/>
    <property type="evidence" value="ECO:0007669"/>
    <property type="project" value="InterPro"/>
</dbReference>
<keyword evidence="10" id="KW-1185">Reference proteome</keyword>
<comment type="caution">
    <text evidence="9">The sequence shown here is derived from an EMBL/GenBank/DDBJ whole genome shotgun (WGS) entry which is preliminary data.</text>
</comment>
<dbReference type="RefSeq" id="WP_203931035.1">
    <property type="nucleotide sequence ID" value="NZ_BOPH01000086.1"/>
</dbReference>
<keyword evidence="5" id="KW-0210">Decarboxylase</keyword>
<dbReference type="EMBL" id="BOPH01000086">
    <property type="protein sequence ID" value="GIJ71143.1"/>
    <property type="molecule type" value="Genomic_DNA"/>
</dbReference>
<dbReference type="Pfam" id="PF01862">
    <property type="entry name" value="PvlArgDC"/>
    <property type="match status" value="1"/>
</dbReference>
<dbReference type="GO" id="GO:0008792">
    <property type="term" value="F:arginine decarboxylase activity"/>
    <property type="evidence" value="ECO:0007669"/>
    <property type="project" value="UniProtKB-EC"/>
</dbReference>
<dbReference type="SUPFAM" id="SSF56271">
    <property type="entry name" value="Pyruvoyl-dependent histidine and arginine decarboxylases"/>
    <property type="match status" value="1"/>
</dbReference>